<dbReference type="AlphaFoldDB" id="A0A7Y8GTJ9"/>
<comment type="caution">
    <text evidence="2">The sequence shown here is derived from an EMBL/GenBank/DDBJ whole genome shotgun (WGS) entry which is preliminary data.</text>
</comment>
<name>A0A7Y8GTJ9_9BURK</name>
<evidence type="ECO:0000313" key="3">
    <source>
        <dbReference type="Proteomes" id="UP000545507"/>
    </source>
</evidence>
<dbReference type="EMBL" id="VYGV01000003">
    <property type="protein sequence ID" value="NWF44186.1"/>
    <property type="molecule type" value="Genomic_DNA"/>
</dbReference>
<keyword evidence="3" id="KW-1185">Reference proteome</keyword>
<reference evidence="2 3" key="1">
    <citation type="submission" date="2019-09" db="EMBL/GenBank/DDBJ databases">
        <title>Hydrogenophaga aromatica sp. nov., isolated from a para-xylene-degrading enrichment culture.</title>
        <authorList>
            <person name="Tancsics A."/>
            <person name="Banerjee S."/>
        </authorList>
    </citation>
    <scope>NUCLEOTIDE SEQUENCE [LARGE SCALE GENOMIC DNA]</scope>
    <source>
        <strain evidence="2 3">D2P1</strain>
    </source>
</reference>
<dbReference type="RefSeq" id="WP_177133086.1">
    <property type="nucleotide sequence ID" value="NZ_JAGPWB010000039.1"/>
</dbReference>
<feature type="region of interest" description="Disordered" evidence="1">
    <location>
        <begin position="103"/>
        <end position="122"/>
    </location>
</feature>
<feature type="compositionally biased region" description="Gly residues" evidence="1">
    <location>
        <begin position="113"/>
        <end position="122"/>
    </location>
</feature>
<dbReference type="Proteomes" id="UP000545507">
    <property type="component" value="Unassembled WGS sequence"/>
</dbReference>
<proteinExistence type="predicted"/>
<protein>
    <submittedName>
        <fullName evidence="2">Uncharacterized protein</fullName>
    </submittedName>
</protein>
<evidence type="ECO:0000256" key="1">
    <source>
        <dbReference type="SAM" id="MobiDB-lite"/>
    </source>
</evidence>
<organism evidence="2 3">
    <name type="scientific">Hydrogenophaga aromaticivorans</name>
    <dbReference type="NCBI Taxonomy" id="2610898"/>
    <lineage>
        <taxon>Bacteria</taxon>
        <taxon>Pseudomonadati</taxon>
        <taxon>Pseudomonadota</taxon>
        <taxon>Betaproteobacteria</taxon>
        <taxon>Burkholderiales</taxon>
        <taxon>Comamonadaceae</taxon>
        <taxon>Hydrogenophaga</taxon>
    </lineage>
</organism>
<sequence>MSQAPDTHPWIASLQTGLDRLERALLDSDPDGVEKASAQVQMVLQKAPKTAEFAVPGSSLRIDMLQAAQRFGQLRQTVLRAGAQSQRALNSLLPQQAQPSTYNRLVGPASSIGGAGRGYLSA</sequence>
<gene>
    <name evidence="2" type="ORF">F3K02_02805</name>
</gene>
<evidence type="ECO:0000313" key="2">
    <source>
        <dbReference type="EMBL" id="NWF44186.1"/>
    </source>
</evidence>
<accession>A0A7Y8GTJ9</accession>